<dbReference type="CDD" id="cd05150">
    <property type="entry name" value="APH"/>
    <property type="match status" value="1"/>
</dbReference>
<name>K9L8B7_9ACTN</name>
<dbReference type="PANTHER" id="PTHR21310">
    <property type="entry name" value="AMINOGLYCOSIDE PHOSPHOTRANSFERASE-RELATED-RELATED"/>
    <property type="match status" value="1"/>
</dbReference>
<evidence type="ECO:0000256" key="4">
    <source>
        <dbReference type="ARBA" id="ARBA00022777"/>
    </source>
</evidence>
<dbReference type="GO" id="GO:0016301">
    <property type="term" value="F:kinase activity"/>
    <property type="evidence" value="ECO:0007669"/>
    <property type="project" value="UniProtKB-KW"/>
</dbReference>
<keyword evidence="5" id="KW-0067">ATP-binding</keyword>
<feature type="transmembrane region" description="Helical" evidence="7">
    <location>
        <begin position="141"/>
        <end position="163"/>
    </location>
</feature>
<keyword evidence="7" id="KW-0472">Membrane</keyword>
<organism evidence="10">
    <name type="scientific">Streptomyces xinghaiensis S187</name>
    <dbReference type="NCBI Taxonomy" id="1038929"/>
    <lineage>
        <taxon>Bacteria</taxon>
        <taxon>Bacillati</taxon>
        <taxon>Actinomycetota</taxon>
        <taxon>Actinomycetes</taxon>
        <taxon>Kitasatosporales</taxon>
        <taxon>Streptomycetaceae</taxon>
        <taxon>Streptomyces</taxon>
    </lineage>
</organism>
<comment type="similarity">
    <text evidence="1">Belongs to the aminoglycoside phosphotransferase family.</text>
</comment>
<evidence type="ECO:0000256" key="1">
    <source>
        <dbReference type="ARBA" id="ARBA00006219"/>
    </source>
</evidence>
<feature type="domain" description="DUF6545" evidence="9">
    <location>
        <begin position="237"/>
        <end position="375"/>
    </location>
</feature>
<evidence type="ECO:0000256" key="2">
    <source>
        <dbReference type="ARBA" id="ARBA00022679"/>
    </source>
</evidence>
<feature type="transmembrane region" description="Helical" evidence="7">
    <location>
        <begin position="6"/>
        <end position="28"/>
    </location>
</feature>
<reference evidence="10" key="1">
    <citation type="submission" date="2011-03" db="EMBL/GenBank/DDBJ databases">
        <title>Haiyangmycin gene cluster from Streptomyces xinghaiensis.</title>
        <authorList>
            <person name="Yang T."/>
            <person name="Zhao X."/>
        </authorList>
    </citation>
    <scope>NUCLEOTIDE SEQUENCE</scope>
    <source>
        <strain evidence="10">S187</strain>
    </source>
</reference>
<feature type="transmembrane region" description="Helical" evidence="7">
    <location>
        <begin position="102"/>
        <end position="121"/>
    </location>
</feature>
<dbReference type="NCBIfam" id="NF033068">
    <property type="entry name" value="APH_3p"/>
    <property type="match status" value="1"/>
</dbReference>
<keyword evidence="7" id="KW-0812">Transmembrane</keyword>
<dbReference type="Gene3D" id="3.30.200.20">
    <property type="entry name" value="Phosphorylase Kinase, domain 1"/>
    <property type="match status" value="1"/>
</dbReference>
<dbReference type="InterPro" id="IPR002575">
    <property type="entry name" value="Aminoglycoside_PTrfase"/>
</dbReference>
<evidence type="ECO:0000256" key="6">
    <source>
        <dbReference type="ARBA" id="ARBA00023251"/>
    </source>
</evidence>
<dbReference type="GO" id="GO:0005524">
    <property type="term" value="F:ATP binding"/>
    <property type="evidence" value="ECO:0007669"/>
    <property type="project" value="UniProtKB-KW"/>
</dbReference>
<evidence type="ECO:0000259" key="9">
    <source>
        <dbReference type="Pfam" id="PF20182"/>
    </source>
</evidence>
<dbReference type="GO" id="GO:0016773">
    <property type="term" value="F:phosphotransferase activity, alcohol group as acceptor"/>
    <property type="evidence" value="ECO:0007669"/>
    <property type="project" value="InterPro"/>
</dbReference>
<feature type="transmembrane region" description="Helical" evidence="7">
    <location>
        <begin position="75"/>
        <end position="95"/>
    </location>
</feature>
<evidence type="ECO:0000259" key="8">
    <source>
        <dbReference type="Pfam" id="PF01636"/>
    </source>
</evidence>
<dbReference type="NCBIfam" id="NF042915">
    <property type="entry name" value="MAB_1171c_fam"/>
    <property type="match status" value="1"/>
</dbReference>
<dbReference type="InterPro" id="IPR024165">
    <property type="entry name" value="Kan/Strep_kinase"/>
</dbReference>
<dbReference type="GO" id="GO:0046677">
    <property type="term" value="P:response to antibiotic"/>
    <property type="evidence" value="ECO:0007669"/>
    <property type="project" value="UniProtKB-KW"/>
</dbReference>
<dbReference type="NCBIfam" id="NF032897">
    <property type="entry name" value="APH_3p_V"/>
    <property type="match status" value="1"/>
</dbReference>
<proteinExistence type="inferred from homology"/>
<feature type="transmembrane region" description="Helical" evidence="7">
    <location>
        <begin position="40"/>
        <end position="63"/>
    </location>
</feature>
<keyword evidence="2" id="KW-0808">Transferase</keyword>
<dbReference type="Pfam" id="PF20182">
    <property type="entry name" value="DUF6545"/>
    <property type="match status" value="1"/>
</dbReference>
<dbReference type="EMBL" id="JF719543">
    <property type="protein sequence ID" value="AFD33551.1"/>
    <property type="molecule type" value="Genomic_DNA"/>
</dbReference>
<keyword evidence="6" id="KW-0046">Antibiotic resistance</keyword>
<keyword evidence="3" id="KW-0547">Nucleotide-binding</keyword>
<dbReference type="PANTHER" id="PTHR21310:SF41">
    <property type="entry name" value="3'-PHOSPHOTRANSFERASE, PUTATIVE-RELATED"/>
    <property type="match status" value="1"/>
</dbReference>
<dbReference type="InterPro" id="IPR051678">
    <property type="entry name" value="AGP_Transferase"/>
</dbReference>
<evidence type="ECO:0000256" key="7">
    <source>
        <dbReference type="SAM" id="Phobius"/>
    </source>
</evidence>
<accession>K9L8B7</accession>
<evidence type="ECO:0000256" key="5">
    <source>
        <dbReference type="ARBA" id="ARBA00022840"/>
    </source>
</evidence>
<feature type="domain" description="Aminoglycoside phosphotransferase" evidence="8">
    <location>
        <begin position="442"/>
        <end position="681"/>
    </location>
</feature>
<keyword evidence="7" id="KW-1133">Transmembrane helix</keyword>
<evidence type="ECO:0000256" key="3">
    <source>
        <dbReference type="ARBA" id="ARBA00022741"/>
    </source>
</evidence>
<dbReference type="AlphaFoldDB" id="K9L8B7"/>
<sequence>MSCDLPGAWGTLETFSVGFLWAAVLLRARPAVRNPHQRGLWLAVASAAVAMTLHLGPVSAYAAELTGSPRAVALAKNQVGVMSAAAVLHFAVYATRGRRHTGTVLVAMITVMAALLALAGLGAAPAPGHGPPFTLARPSSAAYWLLLITAHVVACAACVRVCWTYGRRGPHASVNLGLTLFGWGTALAGLFWLTHYFLLAAGSRPGVPLCLIISLHAVLRAAALLVPTVMQLRHTADHARTIWRIWPLWRDLVDAVPHVALSPTRSRLLVLLQPQLSWRLIAYRKVIEVRDVILVLSHYTDPGVSRSARAHVVRCGIPADHADAYVTACVLSRARAAKLAGAGPDPAADMPTSSQEAGDLAAETAFLLLLTEAYLSPCVKDFGPGVAAAAGYRRRRRPVTLSPPCPKPSGKMTQERKAVSAMIPTMDSTLRRTYPHYAWRLVNEGDSGAFVYHLTGHRPELYAKIAPRTPENPAFDLVGEADRLEWLAHHGIPVPRIVERGADDTTVWLVTEAVPGAAASEEWPEHQRTAVVEAIAELARTLHELPVDDCPFDRRLDVAVAEARHNVREGLVDLDDLQDEHAGWTGDQLLAELDRARPEKEDLVVCHGDLCPNNVLLDPETCQVTGVIDVGRLGVADRHADLALAARELEIDEDPWFGPAYAERFLEQYGAHRVDKDKMAFYQLLDEFF</sequence>
<dbReference type="SUPFAM" id="SSF56112">
    <property type="entry name" value="Protein kinase-like (PK-like)"/>
    <property type="match status" value="1"/>
</dbReference>
<feature type="transmembrane region" description="Helical" evidence="7">
    <location>
        <begin position="175"/>
        <end position="194"/>
    </location>
</feature>
<dbReference type="Pfam" id="PF01636">
    <property type="entry name" value="APH"/>
    <property type="match status" value="1"/>
</dbReference>
<dbReference type="InterPro" id="IPR046675">
    <property type="entry name" value="DUF6545"/>
</dbReference>
<dbReference type="InterPro" id="IPR011009">
    <property type="entry name" value="Kinase-like_dom_sf"/>
</dbReference>
<protein>
    <submittedName>
        <fullName evidence="10">Putative regulatory/resistance fusion protein</fullName>
    </submittedName>
</protein>
<dbReference type="InterPro" id="IPR050039">
    <property type="entry name" value="MAB_1171c-like"/>
</dbReference>
<evidence type="ECO:0000313" key="10">
    <source>
        <dbReference type="EMBL" id="AFD33551.1"/>
    </source>
</evidence>
<dbReference type="Gene3D" id="3.90.1200.10">
    <property type="match status" value="1"/>
</dbReference>
<keyword evidence="4" id="KW-0418">Kinase</keyword>